<feature type="region of interest" description="Disordered" evidence="3">
    <location>
        <begin position="118"/>
        <end position="153"/>
    </location>
</feature>
<dbReference type="Proteomes" id="UP001240447">
    <property type="component" value="Unassembled WGS sequence"/>
</dbReference>
<evidence type="ECO:0000313" key="7">
    <source>
        <dbReference type="Proteomes" id="UP001240447"/>
    </source>
</evidence>
<organism evidence="6 7">
    <name type="scientific">Nocardioides massiliensis</name>
    <dbReference type="NCBI Taxonomy" id="1325935"/>
    <lineage>
        <taxon>Bacteria</taxon>
        <taxon>Bacillati</taxon>
        <taxon>Actinomycetota</taxon>
        <taxon>Actinomycetes</taxon>
        <taxon>Propionibacteriales</taxon>
        <taxon>Nocardioidaceae</taxon>
        <taxon>Nocardioides</taxon>
    </lineage>
</organism>
<keyword evidence="2" id="KW-0804">Transcription</keyword>
<dbReference type="EMBL" id="JAUSQM010000001">
    <property type="protein sequence ID" value="MDP9824153.1"/>
    <property type="molecule type" value="Genomic_DNA"/>
</dbReference>
<reference evidence="6 7" key="1">
    <citation type="submission" date="2023-07" db="EMBL/GenBank/DDBJ databases">
        <title>Sequencing the genomes of 1000 actinobacteria strains.</title>
        <authorList>
            <person name="Klenk H.-P."/>
        </authorList>
    </citation>
    <scope>NUCLEOTIDE SEQUENCE [LARGE SCALE GENOMIC DNA]</scope>
    <source>
        <strain evidence="6 7">GD13</strain>
    </source>
</reference>
<keyword evidence="4" id="KW-0472">Membrane</keyword>
<keyword evidence="4" id="KW-1133">Transmembrane helix</keyword>
<evidence type="ECO:0000256" key="4">
    <source>
        <dbReference type="SAM" id="Phobius"/>
    </source>
</evidence>
<proteinExistence type="predicted"/>
<dbReference type="InterPro" id="IPR027383">
    <property type="entry name" value="Znf_put"/>
</dbReference>
<keyword evidence="7" id="KW-1185">Reference proteome</keyword>
<name>A0ABT9NUP4_9ACTN</name>
<comment type="caution">
    <text evidence="6">The sequence shown here is derived from an EMBL/GenBank/DDBJ whole genome shotgun (WGS) entry which is preliminary data.</text>
</comment>
<accession>A0ABT9NUP4</accession>
<evidence type="ECO:0000259" key="5">
    <source>
        <dbReference type="Pfam" id="PF13490"/>
    </source>
</evidence>
<dbReference type="Pfam" id="PF13490">
    <property type="entry name" value="zf-HC2"/>
    <property type="match status" value="1"/>
</dbReference>
<evidence type="ECO:0000256" key="3">
    <source>
        <dbReference type="SAM" id="MobiDB-lite"/>
    </source>
</evidence>
<keyword evidence="1" id="KW-0805">Transcription regulation</keyword>
<sequence length="153" mass="15691">MRIFTLGGHLGEAVSALVDGQLDPRDEERAWSHVMTCPGCRRAVEHEGQVKSRLATLRGETCPPQLHGALYDARAWATADAIAPPASRRRSLVALGAGSVGAAFLGLTALAGVPVSTTNTPPPAPVTSIKGSVGGGPASGPTTPAPLLRARTR</sequence>
<evidence type="ECO:0000256" key="1">
    <source>
        <dbReference type="ARBA" id="ARBA00023015"/>
    </source>
</evidence>
<evidence type="ECO:0000256" key="2">
    <source>
        <dbReference type="ARBA" id="ARBA00023163"/>
    </source>
</evidence>
<evidence type="ECO:0000313" key="6">
    <source>
        <dbReference type="EMBL" id="MDP9824153.1"/>
    </source>
</evidence>
<protein>
    <submittedName>
        <fullName evidence="6">Anti-sigma factor RsiW</fullName>
    </submittedName>
</protein>
<dbReference type="Gene3D" id="1.10.10.1320">
    <property type="entry name" value="Anti-sigma factor, zinc-finger domain"/>
    <property type="match status" value="1"/>
</dbReference>
<feature type="transmembrane region" description="Helical" evidence="4">
    <location>
        <begin position="92"/>
        <end position="113"/>
    </location>
</feature>
<gene>
    <name evidence="6" type="ORF">J2S59_003962</name>
</gene>
<dbReference type="RefSeq" id="WP_068121641.1">
    <property type="nucleotide sequence ID" value="NZ_CCXJ01000394.1"/>
</dbReference>
<feature type="domain" description="Putative zinc-finger" evidence="5">
    <location>
        <begin position="12"/>
        <end position="41"/>
    </location>
</feature>
<dbReference type="InterPro" id="IPR041916">
    <property type="entry name" value="Anti_sigma_zinc_sf"/>
</dbReference>
<keyword evidence="4" id="KW-0812">Transmembrane</keyword>